<evidence type="ECO:0000313" key="3">
    <source>
        <dbReference type="Proteomes" id="UP000318833"/>
    </source>
</evidence>
<organism evidence="2 3">
    <name type="scientific">Aquimarina algiphila</name>
    <dbReference type="NCBI Taxonomy" id="2047982"/>
    <lineage>
        <taxon>Bacteria</taxon>
        <taxon>Pseudomonadati</taxon>
        <taxon>Bacteroidota</taxon>
        <taxon>Flavobacteriia</taxon>
        <taxon>Flavobacteriales</taxon>
        <taxon>Flavobacteriaceae</taxon>
        <taxon>Aquimarina</taxon>
    </lineage>
</organism>
<dbReference type="EMBL" id="VLNR01000005">
    <property type="protein sequence ID" value="TSE10648.1"/>
    <property type="molecule type" value="Genomic_DNA"/>
</dbReference>
<reference evidence="2 3" key="1">
    <citation type="submission" date="2019-07" db="EMBL/GenBank/DDBJ databases">
        <title>The draft genome sequence of Aquimarina algiphila M91.</title>
        <authorList>
            <person name="Meng X."/>
        </authorList>
    </citation>
    <scope>NUCLEOTIDE SEQUENCE [LARGE SCALE GENOMIC DNA]</scope>
    <source>
        <strain evidence="2 3">M91</strain>
    </source>
</reference>
<proteinExistence type="predicted"/>
<feature type="chain" id="PRO_5021791840" description="DUF4097 domain-containing protein" evidence="1">
    <location>
        <begin position="22"/>
        <end position="456"/>
    </location>
</feature>
<name>A0A554VQ44_9FLAO</name>
<evidence type="ECO:0008006" key="4">
    <source>
        <dbReference type="Google" id="ProtNLM"/>
    </source>
</evidence>
<accession>A0A554VQ44</accession>
<keyword evidence="3" id="KW-1185">Reference proteome</keyword>
<keyword evidence="1" id="KW-0732">Signal</keyword>
<comment type="caution">
    <text evidence="2">The sequence shown here is derived from an EMBL/GenBank/DDBJ whole genome shotgun (WGS) entry which is preliminary data.</text>
</comment>
<dbReference type="OrthoDB" id="1420424at2"/>
<evidence type="ECO:0000313" key="2">
    <source>
        <dbReference type="EMBL" id="TSE10648.1"/>
    </source>
</evidence>
<protein>
    <recommendedName>
        <fullName evidence="4">DUF4097 domain-containing protein</fullName>
    </recommendedName>
</protein>
<sequence length="456" mass="51176">MRYKLNCVTVLGVLCCVGLLAQDKQDKLNKKFTVDDDVVVNLNTSHTNIVFETWNKNSIAVEAYLEGSGSNENSQRILDSWQINVRGNNREVTISSAAGNLWSGNVTASSIRMSKNLQELRMLGPVITDMLSPLMENIEKNPMPSALSDHQANVNYSNGKVNKNDEKYIQQWESQIREKLSDDVSKENQKWAQFDNTSKGVTGQKEIRVETWGEQYGRQMDAWSTQFSKDVENQQKGTANITVYQYSARKINTKNTSKIIKIRMPKGAKLRLNIRHGDVQLAEKSNDIRASLSHTKLSANVIDGKQTFIKASYSPVFVREWNNGRLVVNYVKNCRIQNAKNLLVNADSSNIYIQELSENGAISGSFGVITIAKLGESFSTLDLAVQNSDFKLNLPDTAFNLSYTGAQSIISLPKTLEINTRKNFGNVFINGFKKTRSTDKMITINAKYSEVVLNNK</sequence>
<gene>
    <name evidence="2" type="ORF">FOF46_03450</name>
</gene>
<evidence type="ECO:0000256" key="1">
    <source>
        <dbReference type="SAM" id="SignalP"/>
    </source>
</evidence>
<dbReference type="RefSeq" id="WP_143915469.1">
    <property type="nucleotide sequence ID" value="NZ_CANMIK010000006.1"/>
</dbReference>
<dbReference type="Proteomes" id="UP000318833">
    <property type="component" value="Unassembled WGS sequence"/>
</dbReference>
<dbReference type="AlphaFoldDB" id="A0A554VQ44"/>
<feature type="signal peptide" evidence="1">
    <location>
        <begin position="1"/>
        <end position="21"/>
    </location>
</feature>